<dbReference type="AlphaFoldDB" id="A0A1V6QXP9"/>
<gene>
    <name evidence="1" type="ORF">PENSOL_c030G06177</name>
</gene>
<keyword evidence="2" id="KW-1185">Reference proteome</keyword>
<dbReference type="EMBL" id="MDYO01000030">
    <property type="protein sequence ID" value="OQD93776.1"/>
    <property type="molecule type" value="Genomic_DNA"/>
</dbReference>
<evidence type="ECO:0000313" key="2">
    <source>
        <dbReference type="Proteomes" id="UP000191612"/>
    </source>
</evidence>
<dbReference type="Proteomes" id="UP000191612">
    <property type="component" value="Unassembled WGS sequence"/>
</dbReference>
<sequence length="66" mass="7707">MASINFTGTNHGLQIENNYGTAEFHQSNTTEDIDRLFLRHLRCPDSLIVKNRLKETKDKLLRQSFE</sequence>
<name>A0A1V6QXP9_9EURO</name>
<dbReference type="STRING" id="60172.A0A1V6QXP9"/>
<organism evidence="1 2">
    <name type="scientific">Penicillium solitum</name>
    <dbReference type="NCBI Taxonomy" id="60172"/>
    <lineage>
        <taxon>Eukaryota</taxon>
        <taxon>Fungi</taxon>
        <taxon>Dikarya</taxon>
        <taxon>Ascomycota</taxon>
        <taxon>Pezizomycotina</taxon>
        <taxon>Eurotiomycetes</taxon>
        <taxon>Eurotiomycetidae</taxon>
        <taxon>Eurotiales</taxon>
        <taxon>Aspergillaceae</taxon>
        <taxon>Penicillium</taxon>
    </lineage>
</organism>
<comment type="caution">
    <text evidence="1">The sequence shown here is derived from an EMBL/GenBank/DDBJ whole genome shotgun (WGS) entry which is preliminary data.</text>
</comment>
<accession>A0A1V6QXP9</accession>
<reference evidence="2" key="1">
    <citation type="journal article" date="2017" name="Nat. Microbiol.">
        <title>Global analysis of biosynthetic gene clusters reveals vast potential of secondary metabolite production in Penicillium species.</title>
        <authorList>
            <person name="Nielsen J.C."/>
            <person name="Grijseels S."/>
            <person name="Prigent S."/>
            <person name="Ji B."/>
            <person name="Dainat J."/>
            <person name="Nielsen K.F."/>
            <person name="Frisvad J.C."/>
            <person name="Workman M."/>
            <person name="Nielsen J."/>
        </authorList>
    </citation>
    <scope>NUCLEOTIDE SEQUENCE [LARGE SCALE GENOMIC DNA]</scope>
    <source>
        <strain evidence="2">IBT 29525</strain>
    </source>
</reference>
<evidence type="ECO:0000313" key="1">
    <source>
        <dbReference type="EMBL" id="OQD93776.1"/>
    </source>
</evidence>
<protein>
    <submittedName>
        <fullName evidence="1">Uncharacterized protein</fullName>
    </submittedName>
</protein>
<proteinExistence type="predicted"/>